<dbReference type="Proteomes" id="UP000789759">
    <property type="component" value="Unassembled WGS sequence"/>
</dbReference>
<dbReference type="AlphaFoldDB" id="A0A9N9E8D3"/>
<proteinExistence type="predicted"/>
<comment type="caution">
    <text evidence="1">The sequence shown here is derived from an EMBL/GenBank/DDBJ whole genome shotgun (WGS) entry which is preliminary data.</text>
</comment>
<accession>A0A9N9E8D3</accession>
<evidence type="ECO:0000313" key="1">
    <source>
        <dbReference type="EMBL" id="CAG8663970.1"/>
    </source>
</evidence>
<keyword evidence="2" id="KW-1185">Reference proteome</keyword>
<reference evidence="1" key="1">
    <citation type="submission" date="2021-06" db="EMBL/GenBank/DDBJ databases">
        <authorList>
            <person name="Kallberg Y."/>
            <person name="Tangrot J."/>
            <person name="Rosling A."/>
        </authorList>
    </citation>
    <scope>NUCLEOTIDE SEQUENCE</scope>
    <source>
        <strain evidence="1">FL966</strain>
    </source>
</reference>
<dbReference type="EMBL" id="CAJVQA010007929">
    <property type="protein sequence ID" value="CAG8663970.1"/>
    <property type="molecule type" value="Genomic_DNA"/>
</dbReference>
<sequence length="65" mass="7448">MYLNNLCIITEDKLEDSEIVEIVLDKENQSKNGDPDDSDKEELEIPRAGICTPKFGIRILYDSNF</sequence>
<protein>
    <submittedName>
        <fullName evidence="1">10538_t:CDS:1</fullName>
    </submittedName>
</protein>
<name>A0A9N9E8D3_9GLOM</name>
<evidence type="ECO:0000313" key="2">
    <source>
        <dbReference type="Proteomes" id="UP000789759"/>
    </source>
</evidence>
<organism evidence="1 2">
    <name type="scientific">Cetraspora pellucida</name>
    <dbReference type="NCBI Taxonomy" id="1433469"/>
    <lineage>
        <taxon>Eukaryota</taxon>
        <taxon>Fungi</taxon>
        <taxon>Fungi incertae sedis</taxon>
        <taxon>Mucoromycota</taxon>
        <taxon>Glomeromycotina</taxon>
        <taxon>Glomeromycetes</taxon>
        <taxon>Diversisporales</taxon>
        <taxon>Gigasporaceae</taxon>
        <taxon>Cetraspora</taxon>
    </lineage>
</organism>
<gene>
    <name evidence="1" type="ORF">CPELLU_LOCUS9938</name>
</gene>